<organism evidence="2 3">
    <name type="scientific">Candidatus Dojkabacteria bacterium</name>
    <dbReference type="NCBI Taxonomy" id="2099670"/>
    <lineage>
        <taxon>Bacteria</taxon>
        <taxon>Candidatus Dojkabacteria</taxon>
    </lineage>
</organism>
<comment type="caution">
    <text evidence="2">The sequence shown here is derived from an EMBL/GenBank/DDBJ whole genome shotgun (WGS) entry which is preliminary data.</text>
</comment>
<evidence type="ECO:0000259" key="1">
    <source>
        <dbReference type="Pfam" id="PF01368"/>
    </source>
</evidence>
<dbReference type="PANTHER" id="PTHR47618">
    <property type="entry name" value="BIFUNCTIONAL OLIGORIBONUCLEASE AND PAP PHOSPHATASE NRNA"/>
    <property type="match status" value="1"/>
</dbReference>
<dbReference type="SUPFAM" id="SSF64182">
    <property type="entry name" value="DHH phosphoesterases"/>
    <property type="match status" value="1"/>
</dbReference>
<gene>
    <name evidence="2" type="ORF">GX533_02570</name>
</gene>
<reference evidence="2 3" key="1">
    <citation type="journal article" date="2020" name="Biotechnol. Biofuels">
        <title>New insights from the biogas microbiome by comprehensive genome-resolved metagenomics of nearly 1600 species originating from multiple anaerobic digesters.</title>
        <authorList>
            <person name="Campanaro S."/>
            <person name="Treu L."/>
            <person name="Rodriguez-R L.M."/>
            <person name="Kovalovszki A."/>
            <person name="Ziels R.M."/>
            <person name="Maus I."/>
            <person name="Zhu X."/>
            <person name="Kougias P.G."/>
            <person name="Basile A."/>
            <person name="Luo G."/>
            <person name="Schluter A."/>
            <person name="Konstantinidis K.T."/>
            <person name="Angelidaki I."/>
        </authorList>
    </citation>
    <scope>NUCLEOTIDE SEQUENCE [LARGE SCALE GENOMIC DNA]</scope>
    <source>
        <strain evidence="2">AS05jafATM_89</strain>
    </source>
</reference>
<dbReference type="InterPro" id="IPR001667">
    <property type="entry name" value="DDH_dom"/>
</dbReference>
<sequence length="338" mass="38100">MKNFSKTAKEIQDFIKNSQNVLLHCHPSPDPDSIGSVLAMKKYLVSIGKNVTAIIGDYDYPTNMVDSFPIEKEIEKKSFFDINLEDFDLFIILDSSSTTQISRKGEVVFPEHLKTIVIDHHKTNIRFGDINLVDENSASTTQVLYKLFKEWNIELDKDLALYLFIGIYGDTGGFQYTLTSPETFRIATELVSVCPNYHRVVFNLENSKREIEVEMMGLALSNIKKYFNGKVVLTVIPYEVIKERNISKEDATEGLVPEILRSVKGWDIVGSLVEIEDCVTRIALRTRDEKKYDVSIIAKNVGTGGGGHPGAAGTTVMKNLTDAERELIRSISNIYKEI</sequence>
<dbReference type="InterPro" id="IPR051319">
    <property type="entry name" value="Oligoribo/pAp-PDE_c-di-AMP_PDE"/>
</dbReference>
<dbReference type="Gene3D" id="3.10.310.30">
    <property type="match status" value="1"/>
</dbReference>
<feature type="domain" description="DDH" evidence="1">
    <location>
        <begin position="21"/>
        <end position="167"/>
    </location>
</feature>
<dbReference type="Proteomes" id="UP000576550">
    <property type="component" value="Unassembled WGS sequence"/>
</dbReference>
<dbReference type="Pfam" id="PF01368">
    <property type="entry name" value="DHH"/>
    <property type="match status" value="1"/>
</dbReference>
<dbReference type="InterPro" id="IPR038763">
    <property type="entry name" value="DHH_sf"/>
</dbReference>
<dbReference type="PANTHER" id="PTHR47618:SF1">
    <property type="entry name" value="BIFUNCTIONAL OLIGORIBONUCLEASE AND PAP PHOSPHATASE NRNA"/>
    <property type="match status" value="1"/>
</dbReference>
<proteinExistence type="predicted"/>
<dbReference type="EMBL" id="DUTP01000005">
    <property type="protein sequence ID" value="HHX99535.1"/>
    <property type="molecule type" value="Genomic_DNA"/>
</dbReference>
<dbReference type="Gene3D" id="3.90.1640.10">
    <property type="entry name" value="inorganic pyrophosphatase (n-terminal core)"/>
    <property type="match status" value="1"/>
</dbReference>
<evidence type="ECO:0000313" key="3">
    <source>
        <dbReference type="Proteomes" id="UP000576550"/>
    </source>
</evidence>
<dbReference type="AlphaFoldDB" id="A0A832QE87"/>
<accession>A0A832QE87</accession>
<name>A0A832QE87_9BACT</name>
<protein>
    <submittedName>
        <fullName evidence="2">Bifunctional oligoribonuclease/PAP phosphatase NrnA</fullName>
    </submittedName>
</protein>
<evidence type="ECO:0000313" key="2">
    <source>
        <dbReference type="EMBL" id="HHX99535.1"/>
    </source>
</evidence>